<protein>
    <submittedName>
        <fullName evidence="1">Uncharacterized protein</fullName>
    </submittedName>
</protein>
<dbReference type="EMBL" id="JAPFFF010000021">
    <property type="protein sequence ID" value="KAK8853960.1"/>
    <property type="molecule type" value="Genomic_DNA"/>
</dbReference>
<dbReference type="Proteomes" id="UP001470230">
    <property type="component" value="Unassembled WGS sequence"/>
</dbReference>
<accession>A0ABR2HWF0</accession>
<organism evidence="1 2">
    <name type="scientific">Tritrichomonas musculus</name>
    <dbReference type="NCBI Taxonomy" id="1915356"/>
    <lineage>
        <taxon>Eukaryota</taxon>
        <taxon>Metamonada</taxon>
        <taxon>Parabasalia</taxon>
        <taxon>Tritrichomonadida</taxon>
        <taxon>Tritrichomonadidae</taxon>
        <taxon>Tritrichomonas</taxon>
    </lineage>
</organism>
<reference evidence="1 2" key="1">
    <citation type="submission" date="2024-04" db="EMBL/GenBank/DDBJ databases">
        <title>Tritrichomonas musculus Genome.</title>
        <authorList>
            <person name="Alves-Ferreira E."/>
            <person name="Grigg M."/>
            <person name="Lorenzi H."/>
            <person name="Galac M."/>
        </authorList>
    </citation>
    <scope>NUCLEOTIDE SEQUENCE [LARGE SCALE GENOMIC DNA]</scope>
    <source>
        <strain evidence="1 2">EAF2021</strain>
    </source>
</reference>
<keyword evidence="2" id="KW-1185">Reference proteome</keyword>
<evidence type="ECO:0000313" key="1">
    <source>
        <dbReference type="EMBL" id="KAK8853960.1"/>
    </source>
</evidence>
<name>A0ABR2HWF0_9EUKA</name>
<proteinExistence type="predicted"/>
<evidence type="ECO:0000313" key="2">
    <source>
        <dbReference type="Proteomes" id="UP001470230"/>
    </source>
</evidence>
<gene>
    <name evidence="1" type="ORF">M9Y10_016508</name>
</gene>
<comment type="caution">
    <text evidence="1">The sequence shown here is derived from an EMBL/GenBank/DDBJ whole genome shotgun (WGS) entry which is preliminary data.</text>
</comment>
<sequence>MHIKKIRHVIVRIDIKIDPFLSLIKRLRHLERIDSQAVWCVWVNGLVAVLVNVALLEDDVSLIQEVALVDWYVNRKDLLLQRGCIPPCRIHGHRDVVPYALADIVIRDFRWFDDVALEQFDVPVAYPARRPSRLFALLNHVDGDRLPIGRVNA</sequence>